<dbReference type="InterPro" id="IPR013185">
    <property type="entry name" value="Transl_elong_KOW-like"/>
</dbReference>
<keyword evidence="4 7" id="KW-0963">Cytoplasm</keyword>
<comment type="similarity">
    <text evidence="3 7">Belongs to the elongation factor P family.</text>
</comment>
<dbReference type="CDD" id="cd05794">
    <property type="entry name" value="S1_EF-P_repeat_2"/>
    <property type="match status" value="1"/>
</dbReference>
<evidence type="ECO:0000313" key="9">
    <source>
        <dbReference type="EMBL" id="OGZ00616.1"/>
    </source>
</evidence>
<dbReference type="InterPro" id="IPR020599">
    <property type="entry name" value="Transl_elong_fac_P/YeiP"/>
</dbReference>
<name>A0A1G2CGV6_9BACT</name>
<dbReference type="InterPro" id="IPR012340">
    <property type="entry name" value="NA-bd_OB-fold"/>
</dbReference>
<dbReference type="Gene3D" id="2.40.50.140">
    <property type="entry name" value="Nucleic acid-binding proteins"/>
    <property type="match status" value="2"/>
</dbReference>
<dbReference type="Proteomes" id="UP000176287">
    <property type="component" value="Unassembled WGS sequence"/>
</dbReference>
<dbReference type="HAMAP" id="MF_00141">
    <property type="entry name" value="EF_P"/>
    <property type="match status" value="1"/>
</dbReference>
<dbReference type="FunFam" id="2.30.30.30:FF:000003">
    <property type="entry name" value="Elongation factor P"/>
    <property type="match status" value="1"/>
</dbReference>
<evidence type="ECO:0000256" key="7">
    <source>
        <dbReference type="HAMAP-Rule" id="MF_00141"/>
    </source>
</evidence>
<dbReference type="PANTHER" id="PTHR30053:SF12">
    <property type="entry name" value="ELONGATION FACTOR P (EF-P) FAMILY PROTEIN"/>
    <property type="match status" value="1"/>
</dbReference>
<keyword evidence="5 7" id="KW-0251">Elongation factor</keyword>
<dbReference type="InterPro" id="IPR015365">
    <property type="entry name" value="Elong-fact-P_C"/>
</dbReference>
<dbReference type="STRING" id="1798649.A3B13_02175"/>
<reference evidence="9 10" key="1">
    <citation type="journal article" date="2016" name="Nat. Commun.">
        <title>Thousands of microbial genomes shed light on interconnected biogeochemical processes in an aquifer system.</title>
        <authorList>
            <person name="Anantharaman K."/>
            <person name="Brown C.T."/>
            <person name="Hug L.A."/>
            <person name="Sharon I."/>
            <person name="Castelle C.J."/>
            <person name="Probst A.J."/>
            <person name="Thomas B.C."/>
            <person name="Singh A."/>
            <person name="Wilkins M.J."/>
            <person name="Karaoz U."/>
            <person name="Brodie E.L."/>
            <person name="Williams K.H."/>
            <person name="Hubbard S.S."/>
            <person name="Banfield J.F."/>
        </authorList>
    </citation>
    <scope>NUCLEOTIDE SEQUENCE [LARGE SCALE GENOMIC DNA]</scope>
</reference>
<evidence type="ECO:0000256" key="4">
    <source>
        <dbReference type="ARBA" id="ARBA00022490"/>
    </source>
</evidence>
<dbReference type="UniPathway" id="UPA00345"/>
<dbReference type="InterPro" id="IPR011768">
    <property type="entry name" value="Transl_elongation_fac_P"/>
</dbReference>
<dbReference type="Gene3D" id="2.30.30.30">
    <property type="match status" value="1"/>
</dbReference>
<evidence type="ECO:0000256" key="5">
    <source>
        <dbReference type="ARBA" id="ARBA00022768"/>
    </source>
</evidence>
<feature type="domain" description="Elongation factor P C-terminal" evidence="8">
    <location>
        <begin position="130"/>
        <end position="185"/>
    </location>
</feature>
<dbReference type="Pfam" id="PF08207">
    <property type="entry name" value="EFP_N"/>
    <property type="match status" value="1"/>
</dbReference>
<dbReference type="FunFam" id="2.40.50.140:FF:000004">
    <property type="entry name" value="Elongation factor P"/>
    <property type="match status" value="1"/>
</dbReference>
<comment type="function">
    <text evidence="7">Involved in peptide bond synthesis. Stimulates efficient translation and peptide-bond synthesis on native or reconstituted 70S ribosomes in vitro. Probably functions indirectly by altering the affinity of the ribosome for aminoacyl-tRNA, thus increasing their reactivity as acceptors for peptidyl transferase.</text>
</comment>
<evidence type="ECO:0000313" key="10">
    <source>
        <dbReference type="Proteomes" id="UP000176287"/>
    </source>
</evidence>
<keyword evidence="6 7" id="KW-0648">Protein biosynthesis</keyword>
<dbReference type="PANTHER" id="PTHR30053">
    <property type="entry name" value="ELONGATION FACTOR P"/>
    <property type="match status" value="1"/>
</dbReference>
<accession>A0A1G2CGV6</accession>
<dbReference type="SMART" id="SM00841">
    <property type="entry name" value="Elong-fact-P_C"/>
    <property type="match status" value="1"/>
</dbReference>
<evidence type="ECO:0000259" key="8">
    <source>
        <dbReference type="SMART" id="SM00841"/>
    </source>
</evidence>
<dbReference type="GO" id="GO:0043043">
    <property type="term" value="P:peptide biosynthetic process"/>
    <property type="evidence" value="ECO:0007669"/>
    <property type="project" value="InterPro"/>
</dbReference>
<dbReference type="InterPro" id="IPR008991">
    <property type="entry name" value="Translation_prot_SH3-like_sf"/>
</dbReference>
<dbReference type="NCBIfam" id="NF001810">
    <property type="entry name" value="PRK00529.1"/>
    <property type="match status" value="1"/>
</dbReference>
<proteinExistence type="inferred from homology"/>
<dbReference type="PIRSF" id="PIRSF005901">
    <property type="entry name" value="EF-P"/>
    <property type="match status" value="1"/>
</dbReference>
<dbReference type="EMBL" id="MHKZ01000016">
    <property type="protein sequence ID" value="OGZ00616.1"/>
    <property type="molecule type" value="Genomic_DNA"/>
</dbReference>
<comment type="pathway">
    <text evidence="2 7">Protein biosynthesis; polypeptide chain elongation.</text>
</comment>
<gene>
    <name evidence="7" type="primary">efp</name>
    <name evidence="9" type="ORF">A3B13_02175</name>
</gene>
<comment type="caution">
    <text evidence="9">The sequence shown here is derived from an EMBL/GenBank/DDBJ whole genome shotgun (WGS) entry which is preliminary data.</text>
</comment>
<comment type="subcellular location">
    <subcellularLocation>
        <location evidence="1 7">Cytoplasm</location>
    </subcellularLocation>
</comment>
<dbReference type="SUPFAM" id="SSF50249">
    <property type="entry name" value="Nucleic acid-binding proteins"/>
    <property type="match status" value="1"/>
</dbReference>
<dbReference type="InterPro" id="IPR014722">
    <property type="entry name" value="Rib_uL2_dom2"/>
</dbReference>
<protein>
    <recommendedName>
        <fullName evidence="7">Elongation factor P</fullName>
        <shortName evidence="7">EF-P</shortName>
    </recommendedName>
</protein>
<evidence type="ECO:0000256" key="1">
    <source>
        <dbReference type="ARBA" id="ARBA00004496"/>
    </source>
</evidence>
<evidence type="ECO:0000256" key="2">
    <source>
        <dbReference type="ARBA" id="ARBA00004815"/>
    </source>
</evidence>
<dbReference type="SUPFAM" id="SSF50104">
    <property type="entry name" value="Translation proteins SH3-like domain"/>
    <property type="match status" value="1"/>
</dbReference>
<dbReference type="AlphaFoldDB" id="A0A1G2CGV6"/>
<sequence length="189" mass="21197">MLSYTELRKGIIFSMDNQPYEVLESNFLRMQQRKAVVQAKIRNLISGKVLDRNFQPSDHLEEIELEKKSAVFIYQNRGEYWFHEESNPKERFSLSGEVMGTAGNFLKANTPITAISFNDKVIKIITPIKMDLEVTEAPPAIKGNTAQGGTKVVTLETGAKISAPLFINAGDIIRVNTDTGEYVERAEKG</sequence>
<dbReference type="Pfam" id="PF09285">
    <property type="entry name" value="Elong-fact-P_C"/>
    <property type="match status" value="1"/>
</dbReference>
<evidence type="ECO:0000256" key="3">
    <source>
        <dbReference type="ARBA" id="ARBA00009479"/>
    </source>
</evidence>
<dbReference type="GO" id="GO:0003746">
    <property type="term" value="F:translation elongation factor activity"/>
    <property type="evidence" value="ECO:0007669"/>
    <property type="project" value="UniProtKB-UniRule"/>
</dbReference>
<organism evidence="9 10">
    <name type="scientific">Candidatus Liptonbacteria bacterium RIFCSPLOWO2_01_FULL_45_15</name>
    <dbReference type="NCBI Taxonomy" id="1798649"/>
    <lineage>
        <taxon>Bacteria</taxon>
        <taxon>Candidatus Liptoniibacteriota</taxon>
    </lineage>
</organism>
<dbReference type="GO" id="GO:0005829">
    <property type="term" value="C:cytosol"/>
    <property type="evidence" value="ECO:0007669"/>
    <property type="project" value="UniProtKB-ARBA"/>
</dbReference>
<evidence type="ECO:0000256" key="6">
    <source>
        <dbReference type="ARBA" id="ARBA00022917"/>
    </source>
</evidence>